<accession>A0A6J5SWV5</accession>
<reference evidence="1" key="1">
    <citation type="submission" date="2020-05" db="EMBL/GenBank/DDBJ databases">
        <authorList>
            <person name="Chiriac C."/>
            <person name="Salcher M."/>
            <person name="Ghai R."/>
            <person name="Kavagutti S V."/>
        </authorList>
    </citation>
    <scope>NUCLEOTIDE SEQUENCE</scope>
</reference>
<protein>
    <submittedName>
        <fullName evidence="1">Uncharacterized protein</fullName>
    </submittedName>
</protein>
<sequence length="87" mass="8944">MTPVSEAQNFKNMTATTTVYTGAGGLTGIFCASASATPTIKVADNATTIVNTFTPIGGTFYPMPARFSTSLVITISGTVDATAFWAP</sequence>
<name>A0A6J5SWV5_9CAUD</name>
<gene>
    <name evidence="1" type="ORF">UFOVP1619_37</name>
</gene>
<dbReference type="EMBL" id="LR797479">
    <property type="protein sequence ID" value="CAB4219436.1"/>
    <property type="molecule type" value="Genomic_DNA"/>
</dbReference>
<proteinExistence type="predicted"/>
<organism evidence="1">
    <name type="scientific">uncultured Caudovirales phage</name>
    <dbReference type="NCBI Taxonomy" id="2100421"/>
    <lineage>
        <taxon>Viruses</taxon>
        <taxon>Duplodnaviria</taxon>
        <taxon>Heunggongvirae</taxon>
        <taxon>Uroviricota</taxon>
        <taxon>Caudoviricetes</taxon>
        <taxon>Peduoviridae</taxon>
        <taxon>Maltschvirus</taxon>
        <taxon>Maltschvirus maltsch</taxon>
    </lineage>
</organism>
<evidence type="ECO:0000313" key="1">
    <source>
        <dbReference type="EMBL" id="CAB4219436.1"/>
    </source>
</evidence>